<feature type="non-terminal residue" evidence="1">
    <location>
        <position position="1"/>
    </location>
</feature>
<accession>A0A9N9J049</accession>
<dbReference type="Proteomes" id="UP000789570">
    <property type="component" value="Unassembled WGS sequence"/>
</dbReference>
<keyword evidence="2" id="KW-1185">Reference proteome</keyword>
<protein>
    <submittedName>
        <fullName evidence="1">9576_t:CDS:1</fullName>
    </submittedName>
</protein>
<proteinExistence type="predicted"/>
<reference evidence="1" key="1">
    <citation type="submission" date="2021-06" db="EMBL/GenBank/DDBJ databases">
        <authorList>
            <person name="Kallberg Y."/>
            <person name="Tangrot J."/>
            <person name="Rosling A."/>
        </authorList>
    </citation>
    <scope>NUCLEOTIDE SEQUENCE</scope>
    <source>
        <strain evidence="1">UK204</strain>
    </source>
</reference>
<dbReference type="EMBL" id="CAJVPQ010021122">
    <property type="protein sequence ID" value="CAG8757615.1"/>
    <property type="molecule type" value="Genomic_DNA"/>
</dbReference>
<comment type="caution">
    <text evidence="1">The sequence shown here is derived from an EMBL/GenBank/DDBJ whole genome shotgun (WGS) entry which is preliminary data.</text>
</comment>
<organism evidence="1 2">
    <name type="scientific">Funneliformis caledonium</name>
    <dbReference type="NCBI Taxonomy" id="1117310"/>
    <lineage>
        <taxon>Eukaryota</taxon>
        <taxon>Fungi</taxon>
        <taxon>Fungi incertae sedis</taxon>
        <taxon>Mucoromycota</taxon>
        <taxon>Glomeromycotina</taxon>
        <taxon>Glomeromycetes</taxon>
        <taxon>Glomerales</taxon>
        <taxon>Glomeraceae</taxon>
        <taxon>Funneliformis</taxon>
    </lineage>
</organism>
<gene>
    <name evidence="1" type="ORF">FCALED_LOCUS16719</name>
</gene>
<evidence type="ECO:0000313" key="2">
    <source>
        <dbReference type="Proteomes" id="UP000789570"/>
    </source>
</evidence>
<sequence>DANNNKKQCQKKINLDEPMQISGMLKTVKCILYQAMLFYWKEDHEISYLPSILVPQIKKLDFAPYEMERTLYSLKEKYNDIKFSMSLHSPSQSP</sequence>
<evidence type="ECO:0000313" key="1">
    <source>
        <dbReference type="EMBL" id="CAG8757615.1"/>
    </source>
</evidence>
<dbReference type="OrthoDB" id="2439489at2759"/>
<dbReference type="AlphaFoldDB" id="A0A9N9J049"/>
<name>A0A9N9J049_9GLOM</name>